<dbReference type="AlphaFoldDB" id="A0A830GTG1"/>
<accession>A0A830GTG1</accession>
<dbReference type="EMBL" id="BMOU01000006">
    <property type="protein sequence ID" value="GGO01135.1"/>
    <property type="molecule type" value="Genomic_DNA"/>
</dbReference>
<keyword evidence="2" id="KW-1185">Reference proteome</keyword>
<evidence type="ECO:0000313" key="1">
    <source>
        <dbReference type="EMBL" id="GGO01135.1"/>
    </source>
</evidence>
<gene>
    <name evidence="1" type="ORF">GCM10009030_34480</name>
</gene>
<protein>
    <submittedName>
        <fullName evidence="1">Uncharacterized protein</fullName>
    </submittedName>
</protein>
<proteinExistence type="predicted"/>
<organism evidence="1 2">
    <name type="scientific">Haloarcula pellucida</name>
    <dbReference type="NCBI Taxonomy" id="1427151"/>
    <lineage>
        <taxon>Archaea</taxon>
        <taxon>Methanobacteriati</taxon>
        <taxon>Methanobacteriota</taxon>
        <taxon>Stenosarchaea group</taxon>
        <taxon>Halobacteria</taxon>
        <taxon>Halobacteriales</taxon>
        <taxon>Haloarculaceae</taxon>
        <taxon>Haloarcula</taxon>
    </lineage>
</organism>
<sequence length="131" mass="14645">MLVDLTALATIERERREHDTADVLGDSIGVVQNGSVVWNRFVHVIATSREDLLWFAGDGDVGVLRFDENRSSRFLDRLAKLIVEARVPTAPECRLVGNGTQPKTFTEFEMAFEVLAECGLVLPPVEFLQNE</sequence>
<name>A0A830GTG1_9EURY</name>
<evidence type="ECO:0000313" key="2">
    <source>
        <dbReference type="Proteomes" id="UP000605784"/>
    </source>
</evidence>
<reference evidence="1" key="1">
    <citation type="journal article" date="2014" name="Int. J. Syst. Evol. Microbiol.">
        <title>Complete genome sequence of Corynebacterium casei LMG S-19264T (=DSM 44701T), isolated from a smear-ripened cheese.</title>
        <authorList>
            <consortium name="US DOE Joint Genome Institute (JGI-PGF)"/>
            <person name="Walter F."/>
            <person name="Albersmeier A."/>
            <person name="Kalinowski J."/>
            <person name="Ruckert C."/>
        </authorList>
    </citation>
    <scope>NUCLEOTIDE SEQUENCE</scope>
    <source>
        <strain evidence="1">JCM 17820</strain>
    </source>
</reference>
<reference evidence="1" key="2">
    <citation type="submission" date="2020-09" db="EMBL/GenBank/DDBJ databases">
        <authorList>
            <person name="Sun Q."/>
            <person name="Ohkuma M."/>
        </authorList>
    </citation>
    <scope>NUCLEOTIDE SEQUENCE</scope>
    <source>
        <strain evidence="1">JCM 17820</strain>
    </source>
</reference>
<dbReference type="Proteomes" id="UP000605784">
    <property type="component" value="Unassembled WGS sequence"/>
</dbReference>
<comment type="caution">
    <text evidence="1">The sequence shown here is derived from an EMBL/GenBank/DDBJ whole genome shotgun (WGS) entry which is preliminary data.</text>
</comment>